<dbReference type="OrthoDB" id="5330228at2759"/>
<dbReference type="Proteomes" id="UP000000707">
    <property type="component" value="Unassembled WGS sequence"/>
</dbReference>
<dbReference type="GO" id="GO:0035861">
    <property type="term" value="C:site of double-strand break"/>
    <property type="evidence" value="ECO:0007669"/>
    <property type="project" value="TreeGrafter"/>
</dbReference>
<keyword evidence="8" id="KW-1185">Reference proteome</keyword>
<dbReference type="AlphaFoldDB" id="G3B157"/>
<dbReference type="InterPro" id="IPR040260">
    <property type="entry name" value="RFA2-like"/>
</dbReference>
<dbReference type="Gene3D" id="2.40.50.140">
    <property type="entry name" value="Nucleic acid-binding proteins"/>
    <property type="match status" value="1"/>
</dbReference>
<evidence type="ECO:0000259" key="6">
    <source>
        <dbReference type="Pfam" id="PF08784"/>
    </source>
</evidence>
<dbReference type="GO" id="GO:0000781">
    <property type="term" value="C:chromosome, telomeric region"/>
    <property type="evidence" value="ECO:0007669"/>
    <property type="project" value="TreeGrafter"/>
</dbReference>
<dbReference type="PIRSF" id="PIRSF036949">
    <property type="entry name" value="RPA32"/>
    <property type="match status" value="1"/>
</dbReference>
<proteinExistence type="predicted"/>
<feature type="region of interest" description="Disordered" evidence="5">
    <location>
        <begin position="1"/>
        <end position="40"/>
    </location>
</feature>
<keyword evidence="4" id="KW-0539">Nucleus</keyword>
<dbReference type="InterPro" id="IPR014646">
    <property type="entry name" value="Rfa2/RPA32"/>
</dbReference>
<sequence>MADYGSYGAYGDGGFDQGETSFQQDQQSSQRQGTRSSLTPVTIKQINDSSQPLPDADFQINGVNLNMVSFVGVLRKVDNGNSATTLTIEDGTGALEVRKWIDDNTSSVSEESTKYADMKDKYVYVTGSLKEFSSKKAVQNANITEVTDHNQVLYHNLSAISVHITSQGITKKSENALFVGNDDVSHSAGSQEEQVFSTVSSNAASMPEGVPLQLIAQKLNITADEAFVICTKLVEEGRFYTAYDDRSFLAI</sequence>
<gene>
    <name evidence="7" type="ORF">CANTEDRAFT_113643</name>
</gene>
<comment type="subcellular location">
    <subcellularLocation>
        <location evidence="1">Nucleus</location>
    </subcellularLocation>
</comment>
<keyword evidence="3" id="KW-0238">DNA-binding</keyword>
<feature type="domain" description="Replication protein A C-terminal" evidence="6">
    <location>
        <begin position="172"/>
        <end position="245"/>
    </location>
</feature>
<dbReference type="KEGG" id="cten:18247062"/>
<evidence type="ECO:0000313" key="8">
    <source>
        <dbReference type="Proteomes" id="UP000000707"/>
    </source>
</evidence>
<dbReference type="PANTHER" id="PTHR13989">
    <property type="entry name" value="REPLICATION PROTEIN A-RELATED"/>
    <property type="match status" value="1"/>
</dbReference>
<name>G3B157_CANTC</name>
<dbReference type="Pfam" id="PF08784">
    <property type="entry name" value="RPA_C"/>
    <property type="match status" value="1"/>
</dbReference>
<dbReference type="GeneID" id="18247062"/>
<dbReference type="GO" id="GO:0006260">
    <property type="term" value="P:DNA replication"/>
    <property type="evidence" value="ECO:0007669"/>
    <property type="project" value="UniProtKB-KW"/>
</dbReference>
<dbReference type="CDD" id="cd04478">
    <property type="entry name" value="RPA2_DBD_D"/>
    <property type="match status" value="1"/>
</dbReference>
<dbReference type="HOGENOM" id="CLU_051033_0_1_1"/>
<dbReference type="GO" id="GO:0005662">
    <property type="term" value="C:DNA replication factor A complex"/>
    <property type="evidence" value="ECO:0007669"/>
    <property type="project" value="TreeGrafter"/>
</dbReference>
<keyword evidence="2" id="KW-0235">DNA replication</keyword>
<evidence type="ECO:0000256" key="1">
    <source>
        <dbReference type="ARBA" id="ARBA00004123"/>
    </source>
</evidence>
<dbReference type="PANTHER" id="PTHR13989:SF16">
    <property type="entry name" value="REPLICATION PROTEIN A2"/>
    <property type="match status" value="1"/>
</dbReference>
<dbReference type="InterPro" id="IPR014892">
    <property type="entry name" value="RPA_C"/>
</dbReference>
<dbReference type="GO" id="GO:0000724">
    <property type="term" value="P:double-strand break repair via homologous recombination"/>
    <property type="evidence" value="ECO:0007669"/>
    <property type="project" value="TreeGrafter"/>
</dbReference>
<organism evidence="8">
    <name type="scientific">Candida tenuis (strain ATCC 10573 / BCRC 21748 / CBS 615 / JCM 9827 / NBRC 10315 / NRRL Y-1498 / VKM Y-70)</name>
    <name type="common">Yeast</name>
    <name type="synonym">Yamadazyma tenuis</name>
    <dbReference type="NCBI Taxonomy" id="590646"/>
    <lineage>
        <taxon>Eukaryota</taxon>
        <taxon>Fungi</taxon>
        <taxon>Dikarya</taxon>
        <taxon>Ascomycota</taxon>
        <taxon>Saccharomycotina</taxon>
        <taxon>Pichiomycetes</taxon>
        <taxon>Debaryomycetaceae</taxon>
        <taxon>Yamadazyma</taxon>
    </lineage>
</organism>
<dbReference type="GO" id="GO:0003697">
    <property type="term" value="F:single-stranded DNA binding"/>
    <property type="evidence" value="ECO:0007669"/>
    <property type="project" value="TreeGrafter"/>
</dbReference>
<accession>G3B157</accession>
<dbReference type="InterPro" id="IPR036390">
    <property type="entry name" value="WH_DNA-bd_sf"/>
</dbReference>
<evidence type="ECO:0000256" key="5">
    <source>
        <dbReference type="SAM" id="MobiDB-lite"/>
    </source>
</evidence>
<reference evidence="7 8" key="1">
    <citation type="journal article" date="2011" name="Proc. Natl. Acad. Sci. U.S.A.">
        <title>Comparative genomics of xylose-fermenting fungi for enhanced biofuel production.</title>
        <authorList>
            <person name="Wohlbach D.J."/>
            <person name="Kuo A."/>
            <person name="Sato T.K."/>
            <person name="Potts K.M."/>
            <person name="Salamov A.A."/>
            <person name="LaButti K.M."/>
            <person name="Sun H."/>
            <person name="Clum A."/>
            <person name="Pangilinan J.L."/>
            <person name="Lindquist E.A."/>
            <person name="Lucas S."/>
            <person name="Lapidus A."/>
            <person name="Jin M."/>
            <person name="Gunawan C."/>
            <person name="Balan V."/>
            <person name="Dale B.E."/>
            <person name="Jeffries T.W."/>
            <person name="Zinkel R."/>
            <person name="Barry K.W."/>
            <person name="Grigoriev I.V."/>
            <person name="Gasch A.P."/>
        </authorList>
    </citation>
    <scope>NUCLEOTIDE SEQUENCE [LARGE SCALE GENOMIC DNA]</scope>
    <source>
        <strain evidence="8">ATCC 10573 / BCRC 21748 / CBS 615 / JCM 9827 / NBRC 10315 / NRRL Y-1498 / VKM Y-70</strain>
    </source>
</reference>
<dbReference type="STRING" id="590646.G3B157"/>
<feature type="compositionally biased region" description="Low complexity" evidence="5">
    <location>
        <begin position="20"/>
        <end position="37"/>
    </location>
</feature>
<evidence type="ECO:0000313" key="7">
    <source>
        <dbReference type="EMBL" id="EGV64885.1"/>
    </source>
</evidence>
<evidence type="ECO:0000256" key="3">
    <source>
        <dbReference type="ARBA" id="ARBA00023125"/>
    </source>
</evidence>
<dbReference type="GO" id="GO:0006289">
    <property type="term" value="P:nucleotide-excision repair"/>
    <property type="evidence" value="ECO:0007669"/>
    <property type="project" value="TreeGrafter"/>
</dbReference>
<dbReference type="InterPro" id="IPR012340">
    <property type="entry name" value="NA-bd_OB-fold"/>
</dbReference>
<evidence type="ECO:0000256" key="2">
    <source>
        <dbReference type="ARBA" id="ARBA00022705"/>
    </source>
</evidence>
<dbReference type="EMBL" id="GL996515">
    <property type="protein sequence ID" value="EGV64885.1"/>
    <property type="molecule type" value="Genomic_DNA"/>
</dbReference>
<evidence type="ECO:0000256" key="4">
    <source>
        <dbReference type="ARBA" id="ARBA00023242"/>
    </source>
</evidence>
<dbReference type="SUPFAM" id="SSF46785">
    <property type="entry name" value="Winged helix' DNA-binding domain"/>
    <property type="match status" value="1"/>
</dbReference>
<dbReference type="eggNOG" id="KOG3108">
    <property type="taxonomic scope" value="Eukaryota"/>
</dbReference>
<protein>
    <submittedName>
        <fullName evidence="7">Replication protein A, subunit RPA32</fullName>
    </submittedName>
</protein>
<dbReference type="SUPFAM" id="SSF50249">
    <property type="entry name" value="Nucleic acid-binding proteins"/>
    <property type="match status" value="1"/>
</dbReference>